<proteinExistence type="predicted"/>
<dbReference type="RefSeq" id="WP_220339561.1">
    <property type="nucleotide sequence ID" value="NZ_JAEUAX010000005.1"/>
</dbReference>
<sequence length="449" mass="50101">MFEAPWEKFRAALVTQMSRAPAITVAELTRRLNETHPDITAEQISNWRRGRSRPDLTLLNDIVQAMNRDRPDDSLRPFSIQTLLEDMSVVPRGPVSDDLFGTAYRLTKLQLRLEDAEVELSTSGRRGGAAKIVQRAIDTQDWAVAVTPAMEGPSPQTRMHVADRLTIVRVGGEPTSTNAAADIWADKRMKQAIRGTYAVPSTAGRDVRWNKPPAHAIGKPTQWSISYISSPRSAVAAVPWEGLRSLAFVATSQTSWVKNVASLVALALGYGFTTTSDVAMAATGRAIDRTTHTARASAHRFLISRLPERRIWAHYGLPDEDDRGFGHHRRPDPATAPRFVFLDESDDRLAHAPDEVDELKEARSIYRSQAATFPDTVLQIPCEYVEERTERWAQAFDHALATLEWLRDGPHPVVFPDSKLGAIHEQVRARESAIAIPALKWFADRGWPK</sequence>
<reference evidence="1 2" key="1">
    <citation type="journal article" date="2021" name="MBio">
        <title>Poor Competitiveness of Bradyrhizobium in Pigeon Pea Root Colonization in Indian Soils.</title>
        <authorList>
            <person name="Chalasani D."/>
            <person name="Basu A."/>
            <person name="Pullabhotla S.V.S.R.N."/>
            <person name="Jorrin B."/>
            <person name="Neal A.L."/>
            <person name="Poole P.S."/>
            <person name="Podile A.R."/>
            <person name="Tkacz A."/>
        </authorList>
    </citation>
    <scope>NUCLEOTIDE SEQUENCE [LARGE SCALE GENOMIC DNA]</scope>
    <source>
        <strain evidence="1 2">HU12</strain>
    </source>
</reference>
<name>A0ABS7HXR1_9MICO</name>
<keyword evidence="2" id="KW-1185">Reference proteome</keyword>
<dbReference type="Proteomes" id="UP000777440">
    <property type="component" value="Unassembled WGS sequence"/>
</dbReference>
<protein>
    <recommendedName>
        <fullName evidence="3">XRE family transcriptional regulator</fullName>
    </recommendedName>
</protein>
<gene>
    <name evidence="1" type="ORF">JNB61_10315</name>
</gene>
<evidence type="ECO:0008006" key="3">
    <source>
        <dbReference type="Google" id="ProtNLM"/>
    </source>
</evidence>
<accession>A0ABS7HXR1</accession>
<organism evidence="1 2">
    <name type="scientific">Microbacterium ureisolvens</name>
    <dbReference type="NCBI Taxonomy" id="2781186"/>
    <lineage>
        <taxon>Bacteria</taxon>
        <taxon>Bacillati</taxon>
        <taxon>Actinomycetota</taxon>
        <taxon>Actinomycetes</taxon>
        <taxon>Micrococcales</taxon>
        <taxon>Microbacteriaceae</taxon>
        <taxon>Microbacterium</taxon>
    </lineage>
</organism>
<evidence type="ECO:0000313" key="1">
    <source>
        <dbReference type="EMBL" id="MBW9110166.1"/>
    </source>
</evidence>
<evidence type="ECO:0000313" key="2">
    <source>
        <dbReference type="Proteomes" id="UP000777440"/>
    </source>
</evidence>
<dbReference type="EMBL" id="JAEUAX010000005">
    <property type="protein sequence ID" value="MBW9110166.1"/>
    <property type="molecule type" value="Genomic_DNA"/>
</dbReference>
<comment type="caution">
    <text evidence="1">The sequence shown here is derived from an EMBL/GenBank/DDBJ whole genome shotgun (WGS) entry which is preliminary data.</text>
</comment>